<dbReference type="Pfam" id="PF00498">
    <property type="entry name" value="FHA"/>
    <property type="match status" value="1"/>
</dbReference>
<evidence type="ECO:0000313" key="4">
    <source>
        <dbReference type="EMBL" id="PFG41273.1"/>
    </source>
</evidence>
<feature type="compositionally biased region" description="Basic and acidic residues" evidence="2">
    <location>
        <begin position="396"/>
        <end position="405"/>
    </location>
</feature>
<dbReference type="Proteomes" id="UP000222106">
    <property type="component" value="Unassembled WGS sequence"/>
</dbReference>
<evidence type="ECO:0000256" key="2">
    <source>
        <dbReference type="SAM" id="MobiDB-lite"/>
    </source>
</evidence>
<feature type="region of interest" description="Disordered" evidence="2">
    <location>
        <begin position="284"/>
        <end position="425"/>
    </location>
</feature>
<feature type="domain" description="FHA" evidence="3">
    <location>
        <begin position="453"/>
        <end position="509"/>
    </location>
</feature>
<keyword evidence="5" id="KW-1185">Reference proteome</keyword>
<sequence>MNVHEYRAGRWIAIVGEGAVALLHPEIGAAAARDLWRLTRSGSRLGTWVEHLAGRGIRTLPSFAMVEAHPSGLSVLVRGELTVQVGDQQVSGAGYTTWREAVLPGAEGFTITASHDVGPTAQEWLPVAGGIVLASAVRSPVEQLDAARDNHAGLHLAQDTDEDEDLEITLMQAPALAAVIGRPAGAAQVPPGSPTAPLAGGPATVAGRIAPEVGDQVEPAVAEKVDPETAERIDPEVAERIDPEVAERIDPEAAERIDPEVAEEVDPSEDAEYDHLFWSTEQLDAEEAERRSAELAADPATPSQAAPSSQPVDAPSSGDGERPATPTLGLEATQVPEDEDDFPAPTSEDAREDVSSSFAPPVADHVPGAPVHPVRWEPPAPATGGGLISEVPWARPADEGDHDGHTVLPSQLPALPHDDAPAATGDDAQAWEEAPVLELVLSTGPRIEVTRPVLLGRAPESSRFRGGEVPRLVTVANPQRDVSGTHVEIRPAGDHVVVTDMNSTNGTVLVLPGQPSFRLHPGTGVPVPPGGVVELGTGVSITVVRAGEDAE</sequence>
<dbReference type="InterPro" id="IPR008984">
    <property type="entry name" value="SMAD_FHA_dom_sf"/>
</dbReference>
<accession>A0A2A9ER94</accession>
<dbReference type="RefSeq" id="WP_143427080.1">
    <property type="nucleotide sequence ID" value="NZ_PDJI01000004.1"/>
</dbReference>
<feature type="region of interest" description="Disordered" evidence="2">
    <location>
        <begin position="244"/>
        <end position="269"/>
    </location>
</feature>
<dbReference type="Gene3D" id="2.60.200.20">
    <property type="match status" value="1"/>
</dbReference>
<protein>
    <submittedName>
        <fullName evidence="4">FHA domain-containing protein</fullName>
    </submittedName>
</protein>
<organism evidence="4 5">
    <name type="scientific">Georgenia soli</name>
    <dbReference type="NCBI Taxonomy" id="638953"/>
    <lineage>
        <taxon>Bacteria</taxon>
        <taxon>Bacillati</taxon>
        <taxon>Actinomycetota</taxon>
        <taxon>Actinomycetes</taxon>
        <taxon>Micrococcales</taxon>
        <taxon>Bogoriellaceae</taxon>
        <taxon>Georgenia</taxon>
    </lineage>
</organism>
<reference evidence="4 5" key="1">
    <citation type="submission" date="2017-10" db="EMBL/GenBank/DDBJ databases">
        <title>Sequencing the genomes of 1000 actinobacteria strains.</title>
        <authorList>
            <person name="Klenk H.-P."/>
        </authorList>
    </citation>
    <scope>NUCLEOTIDE SEQUENCE [LARGE SCALE GENOMIC DNA]</scope>
    <source>
        <strain evidence="4 5">DSM 21838</strain>
    </source>
</reference>
<dbReference type="EMBL" id="PDJI01000004">
    <property type="protein sequence ID" value="PFG41273.1"/>
    <property type="molecule type" value="Genomic_DNA"/>
</dbReference>
<comment type="caution">
    <text evidence="4">The sequence shown here is derived from an EMBL/GenBank/DDBJ whole genome shotgun (WGS) entry which is preliminary data.</text>
</comment>
<gene>
    <name evidence="4" type="ORF">ATJ97_3821</name>
</gene>
<proteinExistence type="predicted"/>
<dbReference type="CDD" id="cd00060">
    <property type="entry name" value="FHA"/>
    <property type="match status" value="1"/>
</dbReference>
<keyword evidence="1" id="KW-0597">Phosphoprotein</keyword>
<dbReference type="SUPFAM" id="SSF49879">
    <property type="entry name" value="SMAD/FHA domain"/>
    <property type="match status" value="1"/>
</dbReference>
<feature type="compositionally biased region" description="Polar residues" evidence="2">
    <location>
        <begin position="301"/>
        <end position="311"/>
    </location>
</feature>
<dbReference type="OrthoDB" id="5485098at2"/>
<evidence type="ECO:0000256" key="1">
    <source>
        <dbReference type="ARBA" id="ARBA00022553"/>
    </source>
</evidence>
<feature type="compositionally biased region" description="Basic and acidic residues" evidence="2">
    <location>
        <begin position="244"/>
        <end position="259"/>
    </location>
</feature>
<name>A0A2A9ER94_9MICO</name>
<evidence type="ECO:0000313" key="5">
    <source>
        <dbReference type="Proteomes" id="UP000222106"/>
    </source>
</evidence>
<dbReference type="AlphaFoldDB" id="A0A2A9ER94"/>
<feature type="compositionally biased region" description="Acidic residues" evidence="2">
    <location>
        <begin position="260"/>
        <end position="269"/>
    </location>
</feature>
<dbReference type="InterPro" id="IPR000253">
    <property type="entry name" value="FHA_dom"/>
</dbReference>
<dbReference type="PROSITE" id="PS50006">
    <property type="entry name" value="FHA_DOMAIN"/>
    <property type="match status" value="1"/>
</dbReference>
<evidence type="ECO:0000259" key="3">
    <source>
        <dbReference type="PROSITE" id="PS50006"/>
    </source>
</evidence>